<dbReference type="InterPro" id="IPR050131">
    <property type="entry name" value="Peptidase_S8_subtilisin-like"/>
</dbReference>
<comment type="similarity">
    <text evidence="1 5">Belongs to the peptidase S8 family.</text>
</comment>
<reference evidence="8" key="1">
    <citation type="journal article" date="2014" name="Int. J. Syst. Evol. Microbiol.">
        <title>Complete genome sequence of Corynebacterium casei LMG S-19264T (=DSM 44701T), isolated from a smear-ripened cheese.</title>
        <authorList>
            <consortium name="US DOE Joint Genome Institute (JGI-PGF)"/>
            <person name="Walter F."/>
            <person name="Albersmeier A."/>
            <person name="Kalinowski J."/>
            <person name="Ruckert C."/>
        </authorList>
    </citation>
    <scope>NUCLEOTIDE SEQUENCE</scope>
    <source>
        <strain evidence="8">CGMCC 1.12919</strain>
    </source>
</reference>
<feature type="active site" description="Charge relay system" evidence="5">
    <location>
        <position position="345"/>
    </location>
</feature>
<feature type="domain" description="Peptidase S8/S53" evidence="7">
    <location>
        <begin position="339"/>
        <end position="578"/>
    </location>
</feature>
<keyword evidence="3 5" id="KW-0378">Hydrolase</keyword>
<dbReference type="InterPro" id="IPR000209">
    <property type="entry name" value="Peptidase_S8/S53_dom"/>
</dbReference>
<dbReference type="EMBL" id="BMGG01000012">
    <property type="protein sequence ID" value="GGC91830.1"/>
    <property type="molecule type" value="Genomic_DNA"/>
</dbReference>
<keyword evidence="9" id="KW-1185">Reference proteome</keyword>
<accession>A0A916XQ86</accession>
<dbReference type="PANTHER" id="PTHR43806:SF11">
    <property type="entry name" value="CEREVISIN-RELATED"/>
    <property type="match status" value="1"/>
</dbReference>
<evidence type="ECO:0000256" key="4">
    <source>
        <dbReference type="ARBA" id="ARBA00022825"/>
    </source>
</evidence>
<dbReference type="AlphaFoldDB" id="A0A916XQ86"/>
<dbReference type="PROSITE" id="PS51892">
    <property type="entry name" value="SUBTILASE"/>
    <property type="match status" value="1"/>
</dbReference>
<comment type="caution">
    <text evidence="8">The sequence shown here is derived from an EMBL/GenBank/DDBJ whole genome shotgun (WGS) entry which is preliminary data.</text>
</comment>
<dbReference type="PROSITE" id="PS00136">
    <property type="entry name" value="SUBTILASE_ASP"/>
    <property type="match status" value="1"/>
</dbReference>
<evidence type="ECO:0000256" key="5">
    <source>
        <dbReference type="PROSITE-ProRule" id="PRU01240"/>
    </source>
</evidence>
<dbReference type="InterPro" id="IPR022398">
    <property type="entry name" value="Peptidase_S8_His-AS"/>
</dbReference>
<dbReference type="InterPro" id="IPR015500">
    <property type="entry name" value="Peptidase_S8_subtilisin-rel"/>
</dbReference>
<keyword evidence="2 5" id="KW-0645">Protease</keyword>
<gene>
    <name evidence="8" type="ORF">GCM10010994_57020</name>
</gene>
<sequence>MAHRAFLSTICLAFIGAVGIGDAQAQPRFDPYGMQGGGRFPASHPGRVGHGPGRPYPGPVAGRPGRPYPGPIAGPWPSRPYPGPVVGRWPGRPYPRPFPSDPRPYPAPVVVDMGADEDEVVRPRPRPRPRPAVVMVDRPAPPRKPVKARPARPPVEVDEPEPVKAARPRPRQEPVEVAKPRPRQEPARAARPEPAARIVRAQRAVPPPPPASVATAPRAVSGVPAGDERRYVPGEVLFTTRHAATGAGIARNLRLTLVSSAPVALIGAQMHRYRTGDRRDVAAVVRALERDGRVIAAQPNYVFTLAAAQTGAPLLAPAQYAVSKIHAAEAHVVALGERARVAIIDSGIDTAHKELRGAVADSLDGIGGPAEPHAHGTAVAGIVGARADLMGVAPRAEILAIRAFAATATKPGAQGTTAHVVVALDWAHAKAARIVNMSFGGPADPLLSQTIAAAHAKGMILIAAAGNEGPTAKPVYPAAEPGVIAVTATDADDRRLPVANRGAHVALAAPGAEILVAAPAGAYAYSSGTSMAAAHVSGVAALLVSERPELSAGAVGEILRRTARDLGSPGRDDDFGAGLSDARAAVAAAAEGEGQRPLEAGKAAETDTGKGSILPDGWEGSEVTAATSPKAEAIKEQPLFAHDGGMIGVTPALLAAKSTVAEATP</sequence>
<feature type="compositionally biased region" description="Basic and acidic residues" evidence="6">
    <location>
        <begin position="170"/>
        <end position="191"/>
    </location>
</feature>
<dbReference type="Gene3D" id="3.40.50.200">
    <property type="entry name" value="Peptidase S8/S53 domain"/>
    <property type="match status" value="1"/>
</dbReference>
<dbReference type="SUPFAM" id="SSF52743">
    <property type="entry name" value="Subtilisin-like"/>
    <property type="match status" value="1"/>
</dbReference>
<dbReference type="GO" id="GO:0004252">
    <property type="term" value="F:serine-type endopeptidase activity"/>
    <property type="evidence" value="ECO:0007669"/>
    <property type="project" value="UniProtKB-UniRule"/>
</dbReference>
<evidence type="ECO:0000256" key="1">
    <source>
        <dbReference type="ARBA" id="ARBA00011073"/>
    </source>
</evidence>
<feature type="region of interest" description="Disordered" evidence="6">
    <location>
        <begin position="37"/>
        <end position="77"/>
    </location>
</feature>
<dbReference type="PROSITE" id="PS00137">
    <property type="entry name" value="SUBTILASE_HIS"/>
    <property type="match status" value="1"/>
</dbReference>
<evidence type="ECO:0000313" key="9">
    <source>
        <dbReference type="Proteomes" id="UP000637002"/>
    </source>
</evidence>
<feature type="active site" description="Charge relay system" evidence="5">
    <location>
        <position position="530"/>
    </location>
</feature>
<dbReference type="Proteomes" id="UP000637002">
    <property type="component" value="Unassembled WGS sequence"/>
</dbReference>
<feature type="compositionally biased region" description="Pro residues" evidence="6">
    <location>
        <begin position="66"/>
        <end position="77"/>
    </location>
</feature>
<evidence type="ECO:0000256" key="6">
    <source>
        <dbReference type="SAM" id="MobiDB-lite"/>
    </source>
</evidence>
<name>A0A916XQ86_9HYPH</name>
<dbReference type="Pfam" id="PF00082">
    <property type="entry name" value="Peptidase_S8"/>
    <property type="match status" value="1"/>
</dbReference>
<organism evidence="8 9">
    <name type="scientific">Chelatococcus reniformis</name>
    <dbReference type="NCBI Taxonomy" id="1494448"/>
    <lineage>
        <taxon>Bacteria</taxon>
        <taxon>Pseudomonadati</taxon>
        <taxon>Pseudomonadota</taxon>
        <taxon>Alphaproteobacteria</taxon>
        <taxon>Hyphomicrobiales</taxon>
        <taxon>Chelatococcaceae</taxon>
        <taxon>Chelatococcus</taxon>
    </lineage>
</organism>
<feature type="region of interest" description="Disordered" evidence="6">
    <location>
        <begin position="116"/>
        <end position="226"/>
    </location>
</feature>
<evidence type="ECO:0000313" key="8">
    <source>
        <dbReference type="EMBL" id="GGC91830.1"/>
    </source>
</evidence>
<dbReference type="CDD" id="cd05561">
    <property type="entry name" value="Peptidases_S8_4"/>
    <property type="match status" value="1"/>
</dbReference>
<reference evidence="8" key="2">
    <citation type="submission" date="2020-09" db="EMBL/GenBank/DDBJ databases">
        <authorList>
            <person name="Sun Q."/>
            <person name="Zhou Y."/>
        </authorList>
    </citation>
    <scope>NUCLEOTIDE SEQUENCE</scope>
    <source>
        <strain evidence="8">CGMCC 1.12919</strain>
    </source>
</reference>
<dbReference type="InterPro" id="IPR036852">
    <property type="entry name" value="Peptidase_S8/S53_dom_sf"/>
</dbReference>
<evidence type="ECO:0000256" key="3">
    <source>
        <dbReference type="ARBA" id="ARBA00022801"/>
    </source>
</evidence>
<feature type="compositionally biased region" description="Low complexity" evidence="6">
    <location>
        <begin position="192"/>
        <end position="204"/>
    </location>
</feature>
<feature type="region of interest" description="Disordered" evidence="6">
    <location>
        <begin position="588"/>
        <end position="630"/>
    </location>
</feature>
<protein>
    <recommendedName>
        <fullName evidence="7">Peptidase S8/S53 domain-containing protein</fullName>
    </recommendedName>
</protein>
<evidence type="ECO:0000256" key="2">
    <source>
        <dbReference type="ARBA" id="ARBA00022670"/>
    </source>
</evidence>
<feature type="active site" description="Charge relay system" evidence="5">
    <location>
        <position position="375"/>
    </location>
</feature>
<evidence type="ECO:0000259" key="7">
    <source>
        <dbReference type="Pfam" id="PF00082"/>
    </source>
</evidence>
<dbReference type="PRINTS" id="PR00723">
    <property type="entry name" value="SUBTILISIN"/>
</dbReference>
<dbReference type="GO" id="GO:0006508">
    <property type="term" value="P:proteolysis"/>
    <property type="evidence" value="ECO:0007669"/>
    <property type="project" value="UniProtKB-KW"/>
</dbReference>
<keyword evidence="4 5" id="KW-0720">Serine protease</keyword>
<dbReference type="PANTHER" id="PTHR43806">
    <property type="entry name" value="PEPTIDASE S8"/>
    <property type="match status" value="1"/>
</dbReference>
<proteinExistence type="inferred from homology"/>
<dbReference type="InterPro" id="IPR023827">
    <property type="entry name" value="Peptidase_S8_Asp-AS"/>
</dbReference>